<sequence>MPIPSFNSLRAKLHNACDAYLRPEIQYKPAGGAYGPVAARMDYSTEEVNFANAQTIEQGMMVSIHRTLLNAKPTDADRIKLPEIDGVWKPVGVGLNQPGTHWLFRLVKVNG</sequence>
<proteinExistence type="predicted"/>
<accession>A0A845A7L9</accession>
<dbReference type="Proteomes" id="UP000460561">
    <property type="component" value="Unassembled WGS sequence"/>
</dbReference>
<dbReference type="EMBL" id="WTYQ01000001">
    <property type="protein sequence ID" value="MXP24815.1"/>
    <property type="molecule type" value="Genomic_DNA"/>
</dbReference>
<organism evidence="1 2">
    <name type="scientific">Altericroceibacterium indicum</name>
    <dbReference type="NCBI Taxonomy" id="374177"/>
    <lineage>
        <taxon>Bacteria</taxon>
        <taxon>Pseudomonadati</taxon>
        <taxon>Pseudomonadota</taxon>
        <taxon>Alphaproteobacteria</taxon>
        <taxon>Sphingomonadales</taxon>
        <taxon>Erythrobacteraceae</taxon>
        <taxon>Altericroceibacterium</taxon>
    </lineage>
</organism>
<dbReference type="AlphaFoldDB" id="A0A845A7L9"/>
<gene>
    <name evidence="1" type="ORF">GRI39_01980</name>
</gene>
<dbReference type="OrthoDB" id="9894737at2"/>
<reference evidence="1 2" key="1">
    <citation type="submission" date="2019-12" db="EMBL/GenBank/DDBJ databases">
        <title>Genomic-based taxomic classification of the family Erythrobacteraceae.</title>
        <authorList>
            <person name="Xu L."/>
        </authorList>
    </citation>
    <scope>NUCLEOTIDE SEQUENCE [LARGE SCALE GENOMIC DNA]</scope>
    <source>
        <strain evidence="1 2">DSM 18604</strain>
    </source>
</reference>
<keyword evidence="2" id="KW-1185">Reference proteome</keyword>
<protein>
    <submittedName>
        <fullName evidence="1">Uncharacterized protein</fullName>
    </submittedName>
</protein>
<evidence type="ECO:0000313" key="1">
    <source>
        <dbReference type="EMBL" id="MXP24815.1"/>
    </source>
</evidence>
<dbReference type="RefSeq" id="WP_160738010.1">
    <property type="nucleotide sequence ID" value="NZ_WTYQ01000001.1"/>
</dbReference>
<name>A0A845A7L9_9SPHN</name>
<comment type="caution">
    <text evidence="1">The sequence shown here is derived from an EMBL/GenBank/DDBJ whole genome shotgun (WGS) entry which is preliminary data.</text>
</comment>
<evidence type="ECO:0000313" key="2">
    <source>
        <dbReference type="Proteomes" id="UP000460561"/>
    </source>
</evidence>